<dbReference type="EMBL" id="JAMYJR010000053">
    <property type="protein sequence ID" value="MCO8277059.1"/>
    <property type="molecule type" value="Genomic_DNA"/>
</dbReference>
<reference evidence="1 2" key="1">
    <citation type="submission" date="2022-06" db="EMBL/GenBank/DDBJ databases">
        <title>New Species of the Genus Actinoplanes, ActinopZanes ferrugineus.</title>
        <authorList>
            <person name="Ding P."/>
        </authorList>
    </citation>
    <scope>NUCLEOTIDE SEQUENCE [LARGE SCALE GENOMIC DNA]</scope>
    <source>
        <strain evidence="1 2">TRM88003</strain>
    </source>
</reference>
<evidence type="ECO:0000313" key="1">
    <source>
        <dbReference type="EMBL" id="MCO8277059.1"/>
    </source>
</evidence>
<keyword evidence="2" id="KW-1185">Reference proteome</keyword>
<dbReference type="RefSeq" id="WP_253243076.1">
    <property type="nucleotide sequence ID" value="NZ_JAMYJR010000053.1"/>
</dbReference>
<organism evidence="1 2">
    <name type="scientific">Paractinoplanes aksuensis</name>
    <dbReference type="NCBI Taxonomy" id="2939490"/>
    <lineage>
        <taxon>Bacteria</taxon>
        <taxon>Bacillati</taxon>
        <taxon>Actinomycetota</taxon>
        <taxon>Actinomycetes</taxon>
        <taxon>Micromonosporales</taxon>
        <taxon>Micromonosporaceae</taxon>
        <taxon>Paractinoplanes</taxon>
    </lineage>
</organism>
<comment type="caution">
    <text evidence="1">The sequence shown here is derived from an EMBL/GenBank/DDBJ whole genome shotgun (WGS) entry which is preliminary data.</text>
</comment>
<gene>
    <name evidence="1" type="ORF">M1L60_41430</name>
</gene>
<evidence type="ECO:0000313" key="2">
    <source>
        <dbReference type="Proteomes" id="UP001523369"/>
    </source>
</evidence>
<sequence>MFDRFRRNPAPKPDDQYLELRGMILRTTPAEVGVAPTSELPRVWGLVMDTTWKKGGYTLVALADGTTSLYTSTGGGFIGCGEHPQVAEATRDALRVVEEHLDHLSPSIDASLPPAGEVVLRALAYSGEHALRAPENDLGKGRHPQSPIFHAAQNVITYVRLLQESR</sequence>
<proteinExistence type="predicted"/>
<dbReference type="Proteomes" id="UP001523369">
    <property type="component" value="Unassembled WGS sequence"/>
</dbReference>
<protein>
    <recommendedName>
        <fullName evidence="3">YcaO domain-containing protein</fullName>
    </recommendedName>
</protein>
<evidence type="ECO:0008006" key="3">
    <source>
        <dbReference type="Google" id="ProtNLM"/>
    </source>
</evidence>
<name>A0ABT1E1Q0_9ACTN</name>
<accession>A0ABT1E1Q0</accession>